<dbReference type="PROSITE" id="PS01124">
    <property type="entry name" value="HTH_ARAC_FAMILY_2"/>
    <property type="match status" value="1"/>
</dbReference>
<dbReference type="GO" id="GO:0003700">
    <property type="term" value="F:DNA-binding transcription factor activity"/>
    <property type="evidence" value="ECO:0007669"/>
    <property type="project" value="InterPro"/>
</dbReference>
<dbReference type="RefSeq" id="WP_145796615.1">
    <property type="nucleotide sequence ID" value="NZ_BAAABR010000024.1"/>
</dbReference>
<dbReference type="InterPro" id="IPR018060">
    <property type="entry name" value="HTH_AraC"/>
</dbReference>
<keyword evidence="1" id="KW-0805">Transcription regulation</keyword>
<dbReference type="EMBL" id="VIVR01000001">
    <property type="protein sequence ID" value="TWE21596.1"/>
    <property type="molecule type" value="Genomic_DNA"/>
</dbReference>
<comment type="caution">
    <text evidence="5">The sequence shown here is derived from an EMBL/GenBank/DDBJ whole genome shotgun (WGS) entry which is preliminary data.</text>
</comment>
<gene>
    <name evidence="5" type="ORF">FB465_6790</name>
</gene>
<evidence type="ECO:0000313" key="6">
    <source>
        <dbReference type="Proteomes" id="UP000318416"/>
    </source>
</evidence>
<dbReference type="PANTHER" id="PTHR46796">
    <property type="entry name" value="HTH-TYPE TRANSCRIPTIONAL ACTIVATOR RHAS-RELATED"/>
    <property type="match status" value="1"/>
</dbReference>
<dbReference type="InterPro" id="IPR050204">
    <property type="entry name" value="AraC_XylS_family_regulators"/>
</dbReference>
<sequence length="277" mass="30095">MGARAGREQAIWTRTPLGPSQSLDLLTARFDRHVYAPHSHEEYTIGVCVGGSEVIDYRGGRLHVGPGSIVVLEPGEVHTGGPGTSDGYAYRALYAARPLLTEGTEALPHFPEPVLDDPELATALRAAHTELSSHTLDALEAESRVPWLLTALARRHGSARPVRDTVPGAGDIARAVRDRLADELLAPPALAELATAFGLSRYQLLRVFRDTVGMPPYAWLAQHRVTRARALLDKGLRPAEVAGLVGFADQAHLTRWFRRVLGVTPAAYRNSVQDMGR</sequence>
<protein>
    <submittedName>
        <fullName evidence="5">AraC family transcriptional regulator</fullName>
    </submittedName>
</protein>
<reference evidence="5 6" key="1">
    <citation type="submission" date="2019-06" db="EMBL/GenBank/DDBJ databases">
        <title>Sequencing the genomes of 1000 actinobacteria strains.</title>
        <authorList>
            <person name="Klenk H.-P."/>
        </authorList>
    </citation>
    <scope>NUCLEOTIDE SEQUENCE [LARGE SCALE GENOMIC DNA]</scope>
    <source>
        <strain evidence="5 6">DSM 41649</strain>
    </source>
</reference>
<dbReference type="AlphaFoldDB" id="A0A561F166"/>
<evidence type="ECO:0000256" key="1">
    <source>
        <dbReference type="ARBA" id="ARBA00023015"/>
    </source>
</evidence>
<dbReference type="SMART" id="SM00342">
    <property type="entry name" value="HTH_ARAC"/>
    <property type="match status" value="1"/>
</dbReference>
<dbReference type="InterPro" id="IPR003313">
    <property type="entry name" value="AraC-bd"/>
</dbReference>
<dbReference type="InterPro" id="IPR037923">
    <property type="entry name" value="HTH-like"/>
</dbReference>
<name>A0A561F166_9ACTN</name>
<dbReference type="SUPFAM" id="SSF51215">
    <property type="entry name" value="Regulatory protein AraC"/>
    <property type="match status" value="1"/>
</dbReference>
<dbReference type="Gene3D" id="1.10.10.60">
    <property type="entry name" value="Homeodomain-like"/>
    <property type="match status" value="2"/>
</dbReference>
<keyword evidence="3" id="KW-0804">Transcription</keyword>
<dbReference type="Pfam" id="PF12833">
    <property type="entry name" value="HTH_18"/>
    <property type="match status" value="1"/>
</dbReference>
<dbReference type="SUPFAM" id="SSF46689">
    <property type="entry name" value="Homeodomain-like"/>
    <property type="match status" value="2"/>
</dbReference>
<dbReference type="Proteomes" id="UP000318416">
    <property type="component" value="Unassembled WGS sequence"/>
</dbReference>
<keyword evidence="6" id="KW-1185">Reference proteome</keyword>
<organism evidence="5 6">
    <name type="scientific">Kitasatospora atroaurantiaca</name>
    <dbReference type="NCBI Taxonomy" id="285545"/>
    <lineage>
        <taxon>Bacteria</taxon>
        <taxon>Bacillati</taxon>
        <taxon>Actinomycetota</taxon>
        <taxon>Actinomycetes</taxon>
        <taxon>Kitasatosporales</taxon>
        <taxon>Streptomycetaceae</taxon>
        <taxon>Kitasatospora</taxon>
    </lineage>
</organism>
<dbReference type="PANTHER" id="PTHR46796:SF2">
    <property type="entry name" value="TRANSCRIPTIONAL REGULATORY PROTEIN"/>
    <property type="match status" value="1"/>
</dbReference>
<dbReference type="Pfam" id="PF02311">
    <property type="entry name" value="AraC_binding"/>
    <property type="match status" value="1"/>
</dbReference>
<dbReference type="GO" id="GO:0043565">
    <property type="term" value="F:sequence-specific DNA binding"/>
    <property type="evidence" value="ECO:0007669"/>
    <property type="project" value="InterPro"/>
</dbReference>
<proteinExistence type="predicted"/>
<keyword evidence="2" id="KW-0238">DNA-binding</keyword>
<evidence type="ECO:0000256" key="3">
    <source>
        <dbReference type="ARBA" id="ARBA00023163"/>
    </source>
</evidence>
<dbReference type="OrthoDB" id="3172070at2"/>
<dbReference type="InterPro" id="IPR009057">
    <property type="entry name" value="Homeodomain-like_sf"/>
</dbReference>
<evidence type="ECO:0000313" key="5">
    <source>
        <dbReference type="EMBL" id="TWE21596.1"/>
    </source>
</evidence>
<feature type="domain" description="HTH araC/xylS-type" evidence="4">
    <location>
        <begin position="170"/>
        <end position="271"/>
    </location>
</feature>
<evidence type="ECO:0000259" key="4">
    <source>
        <dbReference type="PROSITE" id="PS01124"/>
    </source>
</evidence>
<evidence type="ECO:0000256" key="2">
    <source>
        <dbReference type="ARBA" id="ARBA00023125"/>
    </source>
</evidence>
<accession>A0A561F166</accession>